<accession>A0A518ALV7</accession>
<feature type="compositionally biased region" description="Polar residues" evidence="1">
    <location>
        <begin position="1"/>
        <end position="14"/>
    </location>
</feature>
<sequence length="61" mass="7065" precursor="true">MLQSLTFAENCQGNSDRKQVNENTSQNETCGLLLWANHRRWVYKHDPTFKPFIPISKAATQ</sequence>
<gene>
    <name evidence="2" type="ORF">Pan181_19010</name>
</gene>
<dbReference type="Proteomes" id="UP000315750">
    <property type="component" value="Chromosome"/>
</dbReference>
<feature type="region of interest" description="Disordered" evidence="1">
    <location>
        <begin position="1"/>
        <end position="24"/>
    </location>
</feature>
<evidence type="ECO:0000256" key="1">
    <source>
        <dbReference type="SAM" id="MobiDB-lite"/>
    </source>
</evidence>
<keyword evidence="3" id="KW-1185">Reference proteome</keyword>
<protein>
    <submittedName>
        <fullName evidence="2">Uncharacterized protein</fullName>
    </submittedName>
</protein>
<dbReference type="KEGG" id="amuc:Pan181_19010"/>
<name>A0A518ALV7_9BACT</name>
<proteinExistence type="predicted"/>
<dbReference type="EMBL" id="CP036278">
    <property type="protein sequence ID" value="QDU55707.1"/>
    <property type="molecule type" value="Genomic_DNA"/>
</dbReference>
<reference evidence="2 3" key="1">
    <citation type="submission" date="2019-02" db="EMBL/GenBank/DDBJ databases">
        <title>Deep-cultivation of Planctomycetes and their phenomic and genomic characterization uncovers novel biology.</title>
        <authorList>
            <person name="Wiegand S."/>
            <person name="Jogler M."/>
            <person name="Boedeker C."/>
            <person name="Pinto D."/>
            <person name="Vollmers J."/>
            <person name="Rivas-Marin E."/>
            <person name="Kohn T."/>
            <person name="Peeters S.H."/>
            <person name="Heuer A."/>
            <person name="Rast P."/>
            <person name="Oberbeckmann S."/>
            <person name="Bunk B."/>
            <person name="Jeske O."/>
            <person name="Meyerdierks A."/>
            <person name="Storesund J.E."/>
            <person name="Kallscheuer N."/>
            <person name="Luecker S."/>
            <person name="Lage O.M."/>
            <person name="Pohl T."/>
            <person name="Merkel B.J."/>
            <person name="Hornburger P."/>
            <person name="Mueller R.-W."/>
            <person name="Bruemmer F."/>
            <person name="Labrenz M."/>
            <person name="Spormann A.M."/>
            <person name="Op den Camp H."/>
            <person name="Overmann J."/>
            <person name="Amann R."/>
            <person name="Jetten M.S.M."/>
            <person name="Mascher T."/>
            <person name="Medema M.H."/>
            <person name="Devos D.P."/>
            <person name="Kaster A.-K."/>
            <person name="Ovreas L."/>
            <person name="Rohde M."/>
            <person name="Galperin M.Y."/>
            <person name="Jogler C."/>
        </authorList>
    </citation>
    <scope>NUCLEOTIDE SEQUENCE [LARGE SCALE GENOMIC DNA]</scope>
    <source>
        <strain evidence="2 3">Pan181</strain>
    </source>
</reference>
<organism evidence="2 3">
    <name type="scientific">Aeoliella mucimassa</name>
    <dbReference type="NCBI Taxonomy" id="2527972"/>
    <lineage>
        <taxon>Bacteria</taxon>
        <taxon>Pseudomonadati</taxon>
        <taxon>Planctomycetota</taxon>
        <taxon>Planctomycetia</taxon>
        <taxon>Pirellulales</taxon>
        <taxon>Lacipirellulaceae</taxon>
        <taxon>Aeoliella</taxon>
    </lineage>
</organism>
<evidence type="ECO:0000313" key="3">
    <source>
        <dbReference type="Proteomes" id="UP000315750"/>
    </source>
</evidence>
<evidence type="ECO:0000313" key="2">
    <source>
        <dbReference type="EMBL" id="QDU55707.1"/>
    </source>
</evidence>
<dbReference type="AlphaFoldDB" id="A0A518ALV7"/>